<dbReference type="Gene3D" id="3.40.50.1820">
    <property type="entry name" value="alpha/beta hydrolase"/>
    <property type="match status" value="1"/>
</dbReference>
<dbReference type="RefSeq" id="WP_238467381.1">
    <property type="nucleotide sequence ID" value="NZ_JAKLJA010000036.1"/>
</dbReference>
<dbReference type="AlphaFoldDB" id="A0A9X1ULC7"/>
<gene>
    <name evidence="1" type="ORF">L5014_29775</name>
</gene>
<name>A0A9X1ULC7_9BURK</name>
<dbReference type="Proteomes" id="UP001139308">
    <property type="component" value="Unassembled WGS sequence"/>
</dbReference>
<evidence type="ECO:0000313" key="1">
    <source>
        <dbReference type="EMBL" id="MCG5077485.1"/>
    </source>
</evidence>
<dbReference type="SUPFAM" id="SSF53474">
    <property type="entry name" value="alpha/beta-Hydrolases"/>
    <property type="match status" value="1"/>
</dbReference>
<dbReference type="EMBL" id="JAKLJA010000036">
    <property type="protein sequence ID" value="MCG5077485.1"/>
    <property type="molecule type" value="Genomic_DNA"/>
</dbReference>
<keyword evidence="2" id="KW-1185">Reference proteome</keyword>
<evidence type="ECO:0000313" key="2">
    <source>
        <dbReference type="Proteomes" id="UP001139308"/>
    </source>
</evidence>
<comment type="caution">
    <text evidence="1">The sequence shown here is derived from an EMBL/GenBank/DDBJ whole genome shotgun (WGS) entry which is preliminary data.</text>
</comment>
<keyword evidence="1" id="KW-0378">Hydrolase</keyword>
<protein>
    <submittedName>
        <fullName evidence="1">Alpha/beta hydrolase family protein</fullName>
    </submittedName>
</protein>
<proteinExistence type="predicted"/>
<accession>A0A9X1ULC7</accession>
<sequence length="379" mass="41088">MSTLPVAFVDIEVPPGIAMESQSGLQNLRPRIYGALVEPANSVREVAAIVMHPTSNYMGHYLLQPLAARGIACMGLNSRYAGNDTMLLMEQVLLDLAAGVRHLRARGYRKIVLIGNSGGAALASFYQGEAEHFSATHYADGLPTSLRAADLPPVDGIVLSAAHAGRARLIAEWLDPSVIDESDPLATDPAWDLYDATRRAPFEPAFVDAFRAAQLARRDRIEAWVLARLRQLRAHPQGPQDQTFLVYRTHSDPRFLDLALDANDRKAGSIWGDPHAVNYGANAMGRLNTLRSWLSQWSSRSQADGPASLARTSVPVLLMTHTADGSTFPSTACAWRDAAGARLTEIAVPGGNHYLAGQPELVTLSADAMADWIGRHVTR</sequence>
<reference evidence="1" key="1">
    <citation type="submission" date="2022-01" db="EMBL/GenBank/DDBJ databases">
        <title>Genome sequence and assembly of Parabukholderia sp. RG36.</title>
        <authorList>
            <person name="Chhetri G."/>
        </authorList>
    </citation>
    <scope>NUCLEOTIDE SEQUENCE</scope>
    <source>
        <strain evidence="1">RG36</strain>
    </source>
</reference>
<dbReference type="GO" id="GO:0016787">
    <property type="term" value="F:hydrolase activity"/>
    <property type="evidence" value="ECO:0007669"/>
    <property type="project" value="UniProtKB-KW"/>
</dbReference>
<organism evidence="1 2">
    <name type="scientific">Paraburkholderia tagetis</name>
    <dbReference type="NCBI Taxonomy" id="2913261"/>
    <lineage>
        <taxon>Bacteria</taxon>
        <taxon>Pseudomonadati</taxon>
        <taxon>Pseudomonadota</taxon>
        <taxon>Betaproteobacteria</taxon>
        <taxon>Burkholderiales</taxon>
        <taxon>Burkholderiaceae</taxon>
        <taxon>Paraburkholderia</taxon>
    </lineage>
</organism>
<dbReference type="InterPro" id="IPR029058">
    <property type="entry name" value="AB_hydrolase_fold"/>
</dbReference>